<accession>A0A328WLM0</accession>
<organism evidence="2 3">
    <name type="scientific">Flavobacterium lacus</name>
    <dbReference type="NCBI Taxonomy" id="1353778"/>
    <lineage>
        <taxon>Bacteria</taxon>
        <taxon>Pseudomonadati</taxon>
        <taxon>Bacteroidota</taxon>
        <taxon>Flavobacteriia</taxon>
        <taxon>Flavobacteriales</taxon>
        <taxon>Flavobacteriaceae</taxon>
        <taxon>Flavobacterium</taxon>
    </lineage>
</organism>
<protein>
    <submittedName>
        <fullName evidence="2">Uncharacterized protein</fullName>
    </submittedName>
</protein>
<sequence>MKYIFTVHSPITFLMCISIVRHEKLLLNDVIIITSDYKLPIQVGKVVSGFAEQNKSLFKKIKSVNAVKSFDKYVYQITEGDDFTAFIDIMHNYQKLLVTNKRCKLFHFFEEGTDSYMKPLHLEDFTRTAISSSFRDYKFKSLANEIIRCLRGFTSQVHSLPYHSQSYQYNLLRKYYSLSNYCFPGVLETQKTKISPNFSNEEITILCADYRLNESILLIDETYPDVYLIDDIEYKNIVLATLHKLNYRHDNCVFIKLRPSSREQNSRLVRLLKDLSIHFEILPSEIVAEGLFLSSKNLKVIGFVSSLLFYASIFGHQSYSLLYLLKDRPKSRFDSINGFNELVQQL</sequence>
<dbReference type="InterPro" id="IPR010866">
    <property type="entry name" value="A-2_8-polyST"/>
</dbReference>
<dbReference type="Pfam" id="PF07388">
    <property type="entry name" value="A-2_8-polyST"/>
    <property type="match status" value="1"/>
</dbReference>
<proteinExistence type="predicted"/>
<evidence type="ECO:0000313" key="2">
    <source>
        <dbReference type="EMBL" id="RAR47242.1"/>
    </source>
</evidence>
<evidence type="ECO:0000256" key="1">
    <source>
        <dbReference type="SAM" id="Phobius"/>
    </source>
</evidence>
<evidence type="ECO:0000313" key="3">
    <source>
        <dbReference type="Proteomes" id="UP000249518"/>
    </source>
</evidence>
<dbReference type="RefSeq" id="WP_112086517.1">
    <property type="nucleotide sequence ID" value="NZ_QLSV01000010.1"/>
</dbReference>
<dbReference type="AlphaFoldDB" id="A0A328WLM0"/>
<dbReference type="OrthoDB" id="1100979at2"/>
<feature type="transmembrane region" description="Helical" evidence="1">
    <location>
        <begin position="300"/>
        <end position="325"/>
    </location>
</feature>
<gene>
    <name evidence="2" type="ORF">B0I10_11035</name>
</gene>
<comment type="caution">
    <text evidence="2">The sequence shown here is derived from an EMBL/GenBank/DDBJ whole genome shotgun (WGS) entry which is preliminary data.</text>
</comment>
<dbReference type="EMBL" id="QLSV01000010">
    <property type="protein sequence ID" value="RAR47242.1"/>
    <property type="molecule type" value="Genomic_DNA"/>
</dbReference>
<keyword evidence="3" id="KW-1185">Reference proteome</keyword>
<dbReference type="Proteomes" id="UP000249518">
    <property type="component" value="Unassembled WGS sequence"/>
</dbReference>
<keyword evidence="1" id="KW-0472">Membrane</keyword>
<keyword evidence="1" id="KW-0812">Transmembrane</keyword>
<name>A0A328WLM0_9FLAO</name>
<reference evidence="2 3" key="1">
    <citation type="submission" date="2018-06" db="EMBL/GenBank/DDBJ databases">
        <title>Genomic Encyclopedia of Type Strains, Phase III (KMG-III): the genomes of soil and plant-associated and newly described type strains.</title>
        <authorList>
            <person name="Whitman W."/>
        </authorList>
    </citation>
    <scope>NUCLEOTIDE SEQUENCE [LARGE SCALE GENOMIC DNA]</scope>
    <source>
        <strain evidence="2 3">CGMCC 1.12504</strain>
    </source>
</reference>
<keyword evidence="1" id="KW-1133">Transmembrane helix</keyword>